<gene>
    <name evidence="5 12" type="primary">proC</name>
    <name evidence="12" type="ORF">DQ226_18000</name>
</gene>
<evidence type="ECO:0000256" key="2">
    <source>
        <dbReference type="ARBA" id="ARBA00022857"/>
    </source>
</evidence>
<dbReference type="InterPro" id="IPR036291">
    <property type="entry name" value="NAD(P)-bd_dom_sf"/>
</dbReference>
<dbReference type="GO" id="GO:0005737">
    <property type="term" value="C:cytoplasm"/>
    <property type="evidence" value="ECO:0007669"/>
    <property type="project" value="UniProtKB-SubCell"/>
</dbReference>
<dbReference type="GO" id="GO:0055129">
    <property type="term" value="P:L-proline biosynthetic process"/>
    <property type="evidence" value="ECO:0007669"/>
    <property type="project" value="UniProtKB-UniRule"/>
</dbReference>
<dbReference type="PIRSF" id="PIRSF000193">
    <property type="entry name" value="Pyrrol-5-carb_rd"/>
    <property type="match status" value="1"/>
</dbReference>
<comment type="function">
    <text evidence="4 5">Catalyzes the reduction of 1-pyrroline-5-carboxylate (PCA) to L-proline.</text>
</comment>
<feature type="binding site" evidence="7">
    <location>
        <begin position="67"/>
        <end position="70"/>
    </location>
    <ligand>
        <name>NADP(+)</name>
        <dbReference type="ChEBI" id="CHEBI:58349"/>
    </ligand>
</feature>
<keyword evidence="2 5" id="KW-0521">NADP</keyword>
<dbReference type="GO" id="GO:0004735">
    <property type="term" value="F:pyrroline-5-carboxylate reductase activity"/>
    <property type="evidence" value="ECO:0007669"/>
    <property type="project" value="UniProtKB-UniRule"/>
</dbReference>
<organism evidence="12 13">
    <name type="scientific">Dietzia maris</name>
    <dbReference type="NCBI Taxonomy" id="37915"/>
    <lineage>
        <taxon>Bacteria</taxon>
        <taxon>Bacillati</taxon>
        <taxon>Actinomycetota</taxon>
        <taxon>Actinomycetes</taxon>
        <taxon>Mycobacteriales</taxon>
        <taxon>Dietziaceae</taxon>
        <taxon>Dietzia</taxon>
    </lineage>
</organism>
<dbReference type="Proteomes" id="UP000252187">
    <property type="component" value="Unassembled WGS sequence"/>
</dbReference>
<comment type="catalytic activity">
    <reaction evidence="5 8">
        <text>L-proline + NADP(+) = (S)-1-pyrroline-5-carboxylate + NADPH + 2 H(+)</text>
        <dbReference type="Rhea" id="RHEA:14109"/>
        <dbReference type="ChEBI" id="CHEBI:15378"/>
        <dbReference type="ChEBI" id="CHEBI:17388"/>
        <dbReference type="ChEBI" id="CHEBI:57783"/>
        <dbReference type="ChEBI" id="CHEBI:58349"/>
        <dbReference type="ChEBI" id="CHEBI:60039"/>
        <dbReference type="EC" id="1.5.1.2"/>
    </reaction>
</comment>
<sequence length="307" mass="31521">MTRIAVVGGGRIGEALIAGLREAGTEPSDIVVVEAVEARAEQLARKYNILSTSLDIGCEGADVIVVAVKPQDVPAVVGRIGDAISDSVHESIVVSLAAGVPTTVLENKLSAGSPVVRVMPNTAMLVGHGVSALCKGRYARDEHLEQVSTIMESVGLVVVVTEAQMDAVTAVSGSGPAYFFLMAEAMVDAGVERGLPRDVALKLAAGTALGAGAMLTGGGEGPAELRYNVSSPGGTTAAAIRRLEAGGLRSAVADAVEAAASRSRAWHWPPPMATTTTRSTDPATRARRRGDRTGRVCAYRTGPPGEM</sequence>
<dbReference type="EC" id="1.5.1.2" evidence="5 6"/>
<dbReference type="Gene3D" id="1.10.3730.10">
    <property type="entry name" value="ProC C-terminal domain-like"/>
    <property type="match status" value="1"/>
</dbReference>
<keyword evidence="5" id="KW-0963">Cytoplasm</keyword>
<dbReference type="UniPathway" id="UPA00098">
    <property type="reaction ID" value="UER00361"/>
</dbReference>
<dbReference type="Gene3D" id="3.40.50.720">
    <property type="entry name" value="NAD(P)-binding Rossmann-like Domain"/>
    <property type="match status" value="1"/>
</dbReference>
<keyword evidence="3 5" id="KW-0560">Oxidoreductase</keyword>
<evidence type="ECO:0000256" key="9">
    <source>
        <dbReference type="SAM" id="MobiDB-lite"/>
    </source>
</evidence>
<evidence type="ECO:0000256" key="7">
    <source>
        <dbReference type="PIRSR" id="PIRSR000193-1"/>
    </source>
</evidence>
<feature type="region of interest" description="Disordered" evidence="9">
    <location>
        <begin position="267"/>
        <end position="307"/>
    </location>
</feature>
<comment type="caution">
    <text evidence="12">The sequence shown here is derived from an EMBL/GenBank/DDBJ whole genome shotgun (WGS) entry which is preliminary data.</text>
</comment>
<evidence type="ECO:0000259" key="10">
    <source>
        <dbReference type="Pfam" id="PF03807"/>
    </source>
</evidence>
<feature type="compositionally biased region" description="Low complexity" evidence="9">
    <location>
        <begin position="273"/>
        <end position="283"/>
    </location>
</feature>
<evidence type="ECO:0000256" key="3">
    <source>
        <dbReference type="ARBA" id="ARBA00023002"/>
    </source>
</evidence>
<dbReference type="AlphaFoldDB" id="A0A365P5Y0"/>
<dbReference type="InterPro" id="IPR028939">
    <property type="entry name" value="P5C_Rdtase_cat_N"/>
</dbReference>
<comment type="catalytic activity">
    <reaction evidence="5">
        <text>L-proline + NAD(+) = (S)-1-pyrroline-5-carboxylate + NADH + 2 H(+)</text>
        <dbReference type="Rhea" id="RHEA:14105"/>
        <dbReference type="ChEBI" id="CHEBI:15378"/>
        <dbReference type="ChEBI" id="CHEBI:17388"/>
        <dbReference type="ChEBI" id="CHEBI:57540"/>
        <dbReference type="ChEBI" id="CHEBI:57945"/>
        <dbReference type="ChEBI" id="CHEBI:60039"/>
        <dbReference type="EC" id="1.5.1.2"/>
    </reaction>
</comment>
<evidence type="ECO:0000256" key="6">
    <source>
        <dbReference type="NCBIfam" id="TIGR00112"/>
    </source>
</evidence>
<reference evidence="12 13" key="1">
    <citation type="submission" date="2018-06" db="EMBL/GenBank/DDBJ databases">
        <title>Whole genome sequencing of four bacterial strains from South Shetland trench revealing bio-synthetic gene clusters.</title>
        <authorList>
            <person name="Abdel-Mageed W.M."/>
            <person name="Lehri B."/>
            <person name="Jarmusch S.A."/>
            <person name="Miranda K."/>
            <person name="Goodfellow M."/>
            <person name="Jaspars M."/>
            <person name="Karlyshev A.V."/>
        </authorList>
    </citation>
    <scope>NUCLEOTIDE SEQUENCE [LARGE SCALE GENOMIC DNA]</scope>
    <source>
        <strain evidence="12 13">SST1</strain>
    </source>
</reference>
<dbReference type="PROSITE" id="PS00521">
    <property type="entry name" value="P5CR"/>
    <property type="match status" value="1"/>
</dbReference>
<dbReference type="InterPro" id="IPR000304">
    <property type="entry name" value="Pyrroline-COOH_reductase"/>
</dbReference>
<dbReference type="SUPFAM" id="SSF51735">
    <property type="entry name" value="NAD(P)-binding Rossmann-fold domains"/>
    <property type="match status" value="1"/>
</dbReference>
<accession>A0A365P5Y0</accession>
<dbReference type="InterPro" id="IPR053790">
    <property type="entry name" value="P5CR-like_CS"/>
</dbReference>
<keyword evidence="5 8" id="KW-0028">Amino-acid biosynthesis</keyword>
<dbReference type="InterPro" id="IPR029036">
    <property type="entry name" value="P5CR_dimer"/>
</dbReference>
<proteinExistence type="inferred from homology"/>
<comment type="pathway">
    <text evidence="5 8">Amino-acid biosynthesis; L-proline biosynthesis; L-proline from L-glutamate 5-semialdehyde: step 1/1.</text>
</comment>
<evidence type="ECO:0000256" key="4">
    <source>
        <dbReference type="ARBA" id="ARBA00058118"/>
    </source>
</evidence>
<protein>
    <recommendedName>
        <fullName evidence="5 6">Pyrroline-5-carboxylate reductase</fullName>
        <shortName evidence="5">P5C reductase</shortName>
        <shortName evidence="5">P5CR</shortName>
        <ecNumber evidence="5 6">1.5.1.2</ecNumber>
    </recommendedName>
    <alternativeName>
        <fullName evidence="5">PCA reductase</fullName>
    </alternativeName>
</protein>
<feature type="domain" description="Pyrroline-5-carboxylate reductase dimerisation" evidence="11">
    <location>
        <begin position="162"/>
        <end position="264"/>
    </location>
</feature>
<comment type="subcellular location">
    <subcellularLocation>
        <location evidence="5">Cytoplasm</location>
    </subcellularLocation>
</comment>
<dbReference type="InterPro" id="IPR008927">
    <property type="entry name" value="6-PGluconate_DH-like_C_sf"/>
</dbReference>
<dbReference type="PANTHER" id="PTHR11645:SF0">
    <property type="entry name" value="PYRROLINE-5-CARBOXYLATE REDUCTASE 3"/>
    <property type="match status" value="1"/>
</dbReference>
<evidence type="ECO:0000256" key="1">
    <source>
        <dbReference type="ARBA" id="ARBA00005525"/>
    </source>
</evidence>
<dbReference type="NCBIfam" id="TIGR00112">
    <property type="entry name" value="proC"/>
    <property type="match status" value="1"/>
</dbReference>
<dbReference type="PANTHER" id="PTHR11645">
    <property type="entry name" value="PYRROLINE-5-CARBOXYLATE REDUCTASE"/>
    <property type="match status" value="1"/>
</dbReference>
<evidence type="ECO:0000313" key="12">
    <source>
        <dbReference type="EMBL" id="RBA30066.1"/>
    </source>
</evidence>
<dbReference type="SUPFAM" id="SSF48179">
    <property type="entry name" value="6-phosphogluconate dehydrogenase C-terminal domain-like"/>
    <property type="match status" value="1"/>
</dbReference>
<evidence type="ECO:0000256" key="5">
    <source>
        <dbReference type="HAMAP-Rule" id="MF_01925"/>
    </source>
</evidence>
<dbReference type="EMBL" id="QNTT01000101">
    <property type="protein sequence ID" value="RBA30066.1"/>
    <property type="molecule type" value="Genomic_DNA"/>
</dbReference>
<evidence type="ECO:0000313" key="13">
    <source>
        <dbReference type="Proteomes" id="UP000252187"/>
    </source>
</evidence>
<evidence type="ECO:0000256" key="8">
    <source>
        <dbReference type="RuleBase" id="RU003903"/>
    </source>
</evidence>
<dbReference type="HAMAP" id="MF_01925">
    <property type="entry name" value="P5C_reductase"/>
    <property type="match status" value="1"/>
</dbReference>
<name>A0A365P5Y0_9ACTN</name>
<comment type="similarity">
    <text evidence="1 5 8">Belongs to the pyrroline-5-carboxylate reductase family.</text>
</comment>
<dbReference type="Pfam" id="PF14748">
    <property type="entry name" value="P5CR_dimer"/>
    <property type="match status" value="1"/>
</dbReference>
<evidence type="ECO:0000259" key="11">
    <source>
        <dbReference type="Pfam" id="PF14748"/>
    </source>
</evidence>
<dbReference type="Pfam" id="PF03807">
    <property type="entry name" value="F420_oxidored"/>
    <property type="match status" value="1"/>
</dbReference>
<feature type="domain" description="Pyrroline-5-carboxylate reductase catalytic N-terminal" evidence="10">
    <location>
        <begin position="3"/>
        <end position="99"/>
    </location>
</feature>
<keyword evidence="5 8" id="KW-0641">Proline biosynthesis</keyword>
<dbReference type="FunFam" id="1.10.3730.10:FF:000001">
    <property type="entry name" value="Pyrroline-5-carboxylate reductase"/>
    <property type="match status" value="1"/>
</dbReference>